<dbReference type="Pfam" id="PF01554">
    <property type="entry name" value="MatE"/>
    <property type="match status" value="1"/>
</dbReference>
<feature type="transmembrane region" description="Helical" evidence="2">
    <location>
        <begin position="164"/>
        <end position="185"/>
    </location>
</feature>
<dbReference type="GO" id="GO:0016020">
    <property type="term" value="C:membrane"/>
    <property type="evidence" value="ECO:0007669"/>
    <property type="project" value="InterPro"/>
</dbReference>
<evidence type="ECO:0000256" key="2">
    <source>
        <dbReference type="SAM" id="Phobius"/>
    </source>
</evidence>
<reference evidence="3" key="1">
    <citation type="journal article" date="2012" name="Nat. Biotechnol.">
        <title>Reference genome sequence of the model plant Setaria.</title>
        <authorList>
            <person name="Bennetzen J.L."/>
            <person name="Schmutz J."/>
            <person name="Wang H."/>
            <person name="Percifield R."/>
            <person name="Hawkins J."/>
            <person name="Pontaroli A.C."/>
            <person name="Estep M."/>
            <person name="Feng L."/>
            <person name="Vaughn J.N."/>
            <person name="Grimwood J."/>
            <person name="Jenkins J."/>
            <person name="Barry K."/>
            <person name="Lindquist E."/>
            <person name="Hellsten U."/>
            <person name="Deshpande S."/>
            <person name="Wang X."/>
            <person name="Wu X."/>
            <person name="Mitros T."/>
            <person name="Triplett J."/>
            <person name="Yang X."/>
            <person name="Ye C.Y."/>
            <person name="Mauro-Herrera M."/>
            <person name="Wang L."/>
            <person name="Li P."/>
            <person name="Sharma M."/>
            <person name="Sharma R."/>
            <person name="Ronald P.C."/>
            <person name="Panaud O."/>
            <person name="Kellogg E.A."/>
            <person name="Brutnell T.P."/>
            <person name="Doust A.N."/>
            <person name="Tuskan G.A."/>
            <person name="Rokhsar D."/>
            <person name="Devos K.M."/>
        </authorList>
    </citation>
    <scope>NUCLEOTIDE SEQUENCE [LARGE SCALE GENOMIC DNA]</scope>
    <source>
        <strain evidence="3">Yugu1</strain>
    </source>
</reference>
<name>A0A368R0X6_SETIT</name>
<reference evidence="3" key="2">
    <citation type="submission" date="2015-07" db="EMBL/GenBank/DDBJ databases">
        <authorList>
            <person name="Noorani M."/>
        </authorList>
    </citation>
    <scope>NUCLEOTIDE SEQUENCE</scope>
    <source>
        <strain evidence="3">Yugu1</strain>
    </source>
</reference>
<feature type="transmembrane region" description="Helical" evidence="2">
    <location>
        <begin position="28"/>
        <end position="50"/>
    </location>
</feature>
<dbReference type="OrthoDB" id="2126698at2759"/>
<feature type="transmembrane region" description="Helical" evidence="2">
    <location>
        <begin position="130"/>
        <end position="152"/>
    </location>
</feature>
<dbReference type="EMBL" id="CM003532">
    <property type="protein sequence ID" value="RCV23857.1"/>
    <property type="molecule type" value="Genomic_DNA"/>
</dbReference>
<sequence>MVGPAIFNVTATYSMTVLMHALAGHLELASVSIANTVLVGFNYGLIASFLPLRSLFTHGSAASLTRHGCTWRAAQLGMASALETLCGQAFGAGRHAMLGVYMQRSWIVLLAYGYFLVEAALLAAGQPPELSAMAGRAAVLFVPMHFAFALLFPLRRFLQCQGKNWVASAAAAAGLCVHGVVTWLLEY</sequence>
<keyword evidence="2" id="KW-0812">Transmembrane</keyword>
<proteinExistence type="inferred from homology"/>
<gene>
    <name evidence="3" type="ORF">SETIT_5G038500v2</name>
</gene>
<comment type="similarity">
    <text evidence="1">Belongs to the multi antimicrobial extrusion (MATE) (TC 2.A.66.1) family.</text>
</comment>
<evidence type="ECO:0000313" key="3">
    <source>
        <dbReference type="EMBL" id="RCV23857.1"/>
    </source>
</evidence>
<feature type="transmembrane region" description="Helical" evidence="2">
    <location>
        <begin position="106"/>
        <end position="124"/>
    </location>
</feature>
<dbReference type="PANTHER" id="PTHR11206">
    <property type="entry name" value="MULTIDRUG RESISTANCE PROTEIN"/>
    <property type="match status" value="1"/>
</dbReference>
<dbReference type="GO" id="GO:0042910">
    <property type="term" value="F:xenobiotic transmembrane transporter activity"/>
    <property type="evidence" value="ECO:0007669"/>
    <property type="project" value="InterPro"/>
</dbReference>
<dbReference type="InterPro" id="IPR002528">
    <property type="entry name" value="MATE_fam"/>
</dbReference>
<keyword evidence="2" id="KW-1133">Transmembrane helix</keyword>
<evidence type="ECO:0008006" key="4">
    <source>
        <dbReference type="Google" id="ProtNLM"/>
    </source>
</evidence>
<keyword evidence="2" id="KW-0472">Membrane</keyword>
<protein>
    <recommendedName>
        <fullName evidence="4">Protein DETOXIFICATION</fullName>
    </recommendedName>
</protein>
<evidence type="ECO:0000256" key="1">
    <source>
        <dbReference type="ARBA" id="ARBA00010199"/>
    </source>
</evidence>
<dbReference type="OMA" id="AFRILNY"/>
<accession>A0A368R0X6</accession>
<dbReference type="AlphaFoldDB" id="A0A368R0X6"/>
<organism evidence="3">
    <name type="scientific">Setaria italica</name>
    <name type="common">Foxtail millet</name>
    <name type="synonym">Panicum italicum</name>
    <dbReference type="NCBI Taxonomy" id="4555"/>
    <lineage>
        <taxon>Eukaryota</taxon>
        <taxon>Viridiplantae</taxon>
        <taxon>Streptophyta</taxon>
        <taxon>Embryophyta</taxon>
        <taxon>Tracheophyta</taxon>
        <taxon>Spermatophyta</taxon>
        <taxon>Magnoliopsida</taxon>
        <taxon>Liliopsida</taxon>
        <taxon>Poales</taxon>
        <taxon>Poaceae</taxon>
        <taxon>PACMAD clade</taxon>
        <taxon>Panicoideae</taxon>
        <taxon>Panicodae</taxon>
        <taxon>Paniceae</taxon>
        <taxon>Cenchrinae</taxon>
        <taxon>Setaria</taxon>
    </lineage>
</organism>
<dbReference type="GO" id="GO:0015297">
    <property type="term" value="F:antiporter activity"/>
    <property type="evidence" value="ECO:0007669"/>
    <property type="project" value="InterPro"/>
</dbReference>